<evidence type="ECO:0000259" key="1">
    <source>
        <dbReference type="PROSITE" id="PS51186"/>
    </source>
</evidence>
<evidence type="ECO:0000313" key="3">
    <source>
        <dbReference type="Proteomes" id="UP000638981"/>
    </source>
</evidence>
<dbReference type="RefSeq" id="WP_189412464.1">
    <property type="nucleotide sequence ID" value="NZ_BMYJ01000010.1"/>
</dbReference>
<dbReference type="Proteomes" id="UP000638981">
    <property type="component" value="Unassembled WGS sequence"/>
</dbReference>
<dbReference type="Pfam" id="PF13302">
    <property type="entry name" value="Acetyltransf_3"/>
    <property type="match status" value="1"/>
</dbReference>
<dbReference type="Gene3D" id="3.40.630.30">
    <property type="match status" value="1"/>
</dbReference>
<dbReference type="AlphaFoldDB" id="A0A918WPZ6"/>
<dbReference type="SUPFAM" id="SSF55729">
    <property type="entry name" value="Acyl-CoA N-acyltransferases (Nat)"/>
    <property type="match status" value="1"/>
</dbReference>
<dbReference type="PANTHER" id="PTHR43792:SF1">
    <property type="entry name" value="N-ACETYLTRANSFERASE DOMAIN-CONTAINING PROTEIN"/>
    <property type="match status" value="1"/>
</dbReference>
<dbReference type="PANTHER" id="PTHR43792">
    <property type="entry name" value="GNAT FAMILY, PUTATIVE (AFU_ORTHOLOGUE AFUA_3G00765)-RELATED-RELATED"/>
    <property type="match status" value="1"/>
</dbReference>
<sequence length="192" mass="20948">MIAPWENAPTGRAAMLAGAVSALIPTLDTERLRLRAPLMRDFNAFARLFADDALGHLGGPLDRPAAFEVFLSICGSWMMRGHGLWSVDRLSDATHLGFVLLGFEPGDLEPELGWLFLPPHRGQGYATEAARAARGFARTGLGWDQVVSYVAPDNHASARLAQRLGAVLDEAMCDGCQVWRHDLTKETTLVHT</sequence>
<evidence type="ECO:0000313" key="2">
    <source>
        <dbReference type="EMBL" id="GHC63248.1"/>
    </source>
</evidence>
<dbReference type="EMBL" id="BMYJ01000010">
    <property type="protein sequence ID" value="GHC63248.1"/>
    <property type="molecule type" value="Genomic_DNA"/>
</dbReference>
<dbReference type="GO" id="GO:0016747">
    <property type="term" value="F:acyltransferase activity, transferring groups other than amino-acyl groups"/>
    <property type="evidence" value="ECO:0007669"/>
    <property type="project" value="InterPro"/>
</dbReference>
<comment type="caution">
    <text evidence="2">The sequence shown here is derived from an EMBL/GenBank/DDBJ whole genome shotgun (WGS) entry which is preliminary data.</text>
</comment>
<keyword evidence="3" id="KW-1185">Reference proteome</keyword>
<feature type="domain" description="N-acetyltransferase" evidence="1">
    <location>
        <begin position="32"/>
        <end position="184"/>
    </location>
</feature>
<reference evidence="2" key="2">
    <citation type="submission" date="2020-09" db="EMBL/GenBank/DDBJ databases">
        <authorList>
            <person name="Sun Q."/>
            <person name="Kim S."/>
        </authorList>
    </citation>
    <scope>NUCLEOTIDE SEQUENCE</scope>
    <source>
        <strain evidence="2">KCTC 23310</strain>
    </source>
</reference>
<protein>
    <submittedName>
        <fullName evidence="2">N-acetyltransferase</fullName>
    </submittedName>
</protein>
<reference evidence="2" key="1">
    <citation type="journal article" date="2014" name="Int. J. Syst. Evol. Microbiol.">
        <title>Complete genome sequence of Corynebacterium casei LMG S-19264T (=DSM 44701T), isolated from a smear-ripened cheese.</title>
        <authorList>
            <consortium name="US DOE Joint Genome Institute (JGI-PGF)"/>
            <person name="Walter F."/>
            <person name="Albersmeier A."/>
            <person name="Kalinowski J."/>
            <person name="Ruckert C."/>
        </authorList>
    </citation>
    <scope>NUCLEOTIDE SEQUENCE</scope>
    <source>
        <strain evidence="2">KCTC 23310</strain>
    </source>
</reference>
<dbReference type="PROSITE" id="PS51186">
    <property type="entry name" value="GNAT"/>
    <property type="match status" value="1"/>
</dbReference>
<dbReference type="InterPro" id="IPR000182">
    <property type="entry name" value="GNAT_dom"/>
</dbReference>
<name>A0A918WPZ6_9RHOB</name>
<dbReference type="InterPro" id="IPR016181">
    <property type="entry name" value="Acyl_CoA_acyltransferase"/>
</dbReference>
<dbReference type="InterPro" id="IPR051531">
    <property type="entry name" value="N-acetyltransferase"/>
</dbReference>
<accession>A0A918WPZ6</accession>
<proteinExistence type="predicted"/>
<organism evidence="2 3">
    <name type="scientific">Neogemmobacter tilapiae</name>
    <dbReference type="NCBI Taxonomy" id="875041"/>
    <lineage>
        <taxon>Bacteria</taxon>
        <taxon>Pseudomonadati</taxon>
        <taxon>Pseudomonadota</taxon>
        <taxon>Alphaproteobacteria</taxon>
        <taxon>Rhodobacterales</taxon>
        <taxon>Paracoccaceae</taxon>
        <taxon>Neogemmobacter</taxon>
    </lineage>
</organism>
<gene>
    <name evidence="2" type="ORF">GCM10007315_29300</name>
</gene>